<reference evidence="2" key="1">
    <citation type="submission" date="2020-05" db="EMBL/GenBank/DDBJ databases">
        <authorList>
            <person name="Chiriac C."/>
            <person name="Salcher M."/>
            <person name="Ghai R."/>
            <person name="Kavagutti S V."/>
        </authorList>
    </citation>
    <scope>NUCLEOTIDE SEQUENCE</scope>
</reference>
<sequence>MTLARNIFLLLHVIGFIGIIGALLSQIPKNPKRILGGAMHSALLSLISGFALIGIRSSLHASDPANWDAPDHTKVGIKLIFLIVILVLGYKNVKKPFVSTKIWATMVGLALVNLVIAMTL</sequence>
<feature type="transmembrane region" description="Helical" evidence="1">
    <location>
        <begin position="102"/>
        <end position="119"/>
    </location>
</feature>
<feature type="transmembrane region" description="Helical" evidence="1">
    <location>
        <begin position="34"/>
        <end position="55"/>
    </location>
</feature>
<protein>
    <submittedName>
        <fullName evidence="2">Unannotated protein</fullName>
    </submittedName>
</protein>
<gene>
    <name evidence="2" type="ORF">UFOPK2598_00753</name>
</gene>
<proteinExistence type="predicted"/>
<evidence type="ECO:0000256" key="1">
    <source>
        <dbReference type="SAM" id="Phobius"/>
    </source>
</evidence>
<keyword evidence="1" id="KW-0472">Membrane</keyword>
<accession>A0A6J6Q6B7</accession>
<evidence type="ECO:0000313" key="2">
    <source>
        <dbReference type="EMBL" id="CAB4704358.1"/>
    </source>
</evidence>
<keyword evidence="1" id="KW-0812">Transmembrane</keyword>
<feature type="transmembrane region" description="Helical" evidence="1">
    <location>
        <begin position="6"/>
        <end position="27"/>
    </location>
</feature>
<dbReference type="EMBL" id="CAEZXV010000069">
    <property type="protein sequence ID" value="CAB4704358.1"/>
    <property type="molecule type" value="Genomic_DNA"/>
</dbReference>
<keyword evidence="1" id="KW-1133">Transmembrane helix</keyword>
<feature type="transmembrane region" description="Helical" evidence="1">
    <location>
        <begin position="75"/>
        <end position="90"/>
    </location>
</feature>
<name>A0A6J6Q6B7_9ZZZZ</name>
<dbReference type="AlphaFoldDB" id="A0A6J6Q6B7"/>
<organism evidence="2">
    <name type="scientific">freshwater metagenome</name>
    <dbReference type="NCBI Taxonomy" id="449393"/>
    <lineage>
        <taxon>unclassified sequences</taxon>
        <taxon>metagenomes</taxon>
        <taxon>ecological metagenomes</taxon>
    </lineage>
</organism>